<dbReference type="HOGENOM" id="CLU_327564_0_0_6"/>
<dbReference type="PROSITE" id="PS51257">
    <property type="entry name" value="PROKAR_LIPOPROTEIN"/>
    <property type="match status" value="1"/>
</dbReference>
<dbReference type="EMBL" id="FO203512">
    <property type="protein sequence ID" value="CCK74990.1"/>
    <property type="molecule type" value="Genomic_DNA"/>
</dbReference>
<evidence type="ECO:0000256" key="3">
    <source>
        <dbReference type="ARBA" id="ARBA00022729"/>
    </source>
</evidence>
<dbReference type="Proteomes" id="UP000032749">
    <property type="component" value="Chromosome"/>
</dbReference>
<dbReference type="Pfam" id="PF18884">
    <property type="entry name" value="TSP3_bac"/>
    <property type="match status" value="1"/>
</dbReference>
<feature type="region of interest" description="Disordered" evidence="5">
    <location>
        <begin position="669"/>
        <end position="692"/>
    </location>
</feature>
<keyword evidence="3" id="KW-0732">Signal</keyword>
<sequence>MKHSTYLTMSAIVCCTILSGCDPTSSSESPDSKKELSQSGISAEFKMEVCSDTNDDYLCDDTPTSLKEFKPTDNDNKGNAKTIARLSSAGEISVTEFSNFEGFRYLVLPAEEKDISATNALAFGLYLYAQQAGADWCAPCKMVAPKSYQEAKEVLAKEFNLTGTEQQNEALLATINHNLELLGNQGLELKAAYDADIKAMAEALVDLTVKHQQSPDLSGLIPIKSLSRIIGSTVETDEAELPIALPCYLDLFHPCVDHPNQDQDLLLSISSHQAVQIAFKLREKEDRPSALDKIISQLRCEDNQQQDIHLYGMVDNFSNTNTELTNPSANLSGLINAYAGYTHPYDYDATAKTPNIFAETLTGLPSDATSGLFIIGLKEKGVTLAAGPSYTDYFSIGSGVLNTNISGQVHDLRNTWQNSGDIYFSPLNNMTNAANESLLDRLQSGQTDIDVVMGITTNVDFIAVASCRDKPKPTGTPIKEVIAQVTKDFSCPSGTQYSQVTGGQPDDFAAPIDVTTPSNSISLNNLISYDQSIEKSAAFADSLPLSNNSIVKAQLLVNARSLSASSLNDKILFGEYSSTSSNANIGGFLTASSGVQEYPTANAGTAYIINQNHAVGSGTLLNTLTSGIANLDVLALWQTEVDVTLLQLCTKEDNGCIDTDGDGFCDDEEIELGSDPFNPNSTPDDLDGDGYPNDEDCDPTNPLVWDDCVVFDKDCDKKVTVDLRPATTWINTATGTAPVENNVFSTYPPNPAWANVIWDGAMNWFDFGSANNTTHTLKVDFCSCGGGEVTVDEMKSDNYSHVYLDDSSIASNTLVQRTVHNQSTMASWGTSVSGYQSIPATGANEDHTLFFEVENVFGPSGGSINGELNFYGQLGHCP</sequence>
<evidence type="ECO:0008006" key="8">
    <source>
        <dbReference type="Google" id="ProtNLM"/>
    </source>
</evidence>
<keyword evidence="7" id="KW-1185">Reference proteome</keyword>
<reference evidence="6 7" key="1">
    <citation type="journal article" date="2013" name="Nat. Commun.">
        <title>Genome sequence and functional genomic analysis of the oil-degrading bacterium Oleispira antarctica.</title>
        <authorList>
            <person name="Kube M."/>
            <person name="Chernikova T.N."/>
            <person name="Al-Ramahi Y."/>
            <person name="Beloqui A."/>
            <person name="Lopez-Cortez N."/>
            <person name="Guazzaroni M.E."/>
            <person name="Heipieper H.J."/>
            <person name="Klages S."/>
            <person name="Kotsyurbenko O.R."/>
            <person name="Langer I."/>
            <person name="Nechitaylo T.Y."/>
            <person name="Lunsdorf H."/>
            <person name="Fernandez M."/>
            <person name="Juarez S."/>
            <person name="Ciordia S."/>
            <person name="Singer A."/>
            <person name="Kagan O."/>
            <person name="Egorova O."/>
            <person name="Petit P.A."/>
            <person name="Stogios P."/>
            <person name="Kim Y."/>
            <person name="Tchigvintsev A."/>
            <person name="Flick R."/>
            <person name="Denaro R."/>
            <person name="Genovese M."/>
            <person name="Albar J.P."/>
            <person name="Reva O.N."/>
            <person name="Martinez-Gomariz M."/>
            <person name="Tran H."/>
            <person name="Ferrer M."/>
            <person name="Savchenko A."/>
            <person name="Yakunin A.F."/>
            <person name="Yakimov M.M."/>
            <person name="Golyshina O.V."/>
            <person name="Reinhardt R."/>
            <person name="Golyshin P.N."/>
        </authorList>
    </citation>
    <scope>NUCLEOTIDE SEQUENCE [LARGE SCALE GENOMIC DNA]</scope>
</reference>
<evidence type="ECO:0000313" key="6">
    <source>
        <dbReference type="EMBL" id="CCK74990.1"/>
    </source>
</evidence>
<accession>R4YKW9</accession>
<dbReference type="KEGG" id="oai:OLEAN_C08140"/>
<proteinExistence type="predicted"/>
<organism evidence="6 7">
    <name type="scientific">Oleispira antarctica RB-8</name>
    <dbReference type="NCBI Taxonomy" id="698738"/>
    <lineage>
        <taxon>Bacteria</taxon>
        <taxon>Pseudomonadati</taxon>
        <taxon>Pseudomonadota</taxon>
        <taxon>Gammaproteobacteria</taxon>
        <taxon>Oceanospirillales</taxon>
        <taxon>Oceanospirillaceae</taxon>
        <taxon>Oleispira</taxon>
    </lineage>
</organism>
<evidence type="ECO:0000256" key="5">
    <source>
        <dbReference type="SAM" id="MobiDB-lite"/>
    </source>
</evidence>
<evidence type="ECO:0000256" key="4">
    <source>
        <dbReference type="ARBA" id="ARBA00022837"/>
    </source>
</evidence>
<evidence type="ECO:0000256" key="1">
    <source>
        <dbReference type="ARBA" id="ARBA00004613"/>
    </source>
</evidence>
<keyword evidence="4" id="KW-0106">Calcium</keyword>
<comment type="subcellular location">
    <subcellularLocation>
        <location evidence="1">Secreted</location>
    </subcellularLocation>
</comment>
<keyword evidence="2" id="KW-0964">Secreted</keyword>
<dbReference type="AlphaFoldDB" id="R4YKW9"/>
<evidence type="ECO:0000313" key="7">
    <source>
        <dbReference type="Proteomes" id="UP000032749"/>
    </source>
</evidence>
<protein>
    <recommendedName>
        <fullName evidence="8">Lipoprotein</fullName>
    </recommendedName>
</protein>
<evidence type="ECO:0000256" key="2">
    <source>
        <dbReference type="ARBA" id="ARBA00022525"/>
    </source>
</evidence>
<name>R4YKW9_OLEAN</name>
<dbReference type="InterPro" id="IPR059100">
    <property type="entry name" value="TSP3_bac"/>
</dbReference>
<dbReference type="OrthoDB" id="9815730at2"/>
<gene>
    <name evidence="6" type="ORF">OLEAN_C08140</name>
</gene>